<evidence type="ECO:0000256" key="1">
    <source>
        <dbReference type="SAM" id="Phobius"/>
    </source>
</evidence>
<dbReference type="OrthoDB" id="8904098at2759"/>
<feature type="transmembrane region" description="Helical" evidence="1">
    <location>
        <begin position="59"/>
        <end position="77"/>
    </location>
</feature>
<dbReference type="Gene3D" id="1.20.1250.20">
    <property type="entry name" value="MFS general substrate transporter like domains"/>
    <property type="match status" value="1"/>
</dbReference>
<dbReference type="Proteomes" id="UP000489600">
    <property type="component" value="Unassembled WGS sequence"/>
</dbReference>
<evidence type="ECO:0000313" key="2">
    <source>
        <dbReference type="EMBL" id="VVB14399.1"/>
    </source>
</evidence>
<evidence type="ECO:0000313" key="3">
    <source>
        <dbReference type="Proteomes" id="UP000489600"/>
    </source>
</evidence>
<dbReference type="InterPro" id="IPR036259">
    <property type="entry name" value="MFS_trans_sf"/>
</dbReference>
<keyword evidence="3" id="KW-1185">Reference proteome</keyword>
<proteinExistence type="predicted"/>
<protein>
    <submittedName>
        <fullName evidence="2">Uncharacterized protein</fullName>
    </submittedName>
</protein>
<keyword evidence="1" id="KW-1133">Transmembrane helix</keyword>
<sequence>MGTLSKGLMPTRIDMDGICWVTFRYKDNLYSSLGLVSIGFGVLNPSLQAFGKGIALMERMGVGMFLSIIAIVIAALVERKRLDISQRTKTLPGYDPKPYS</sequence>
<name>A0A565CL75_9BRAS</name>
<keyword evidence="1" id="KW-0812">Transmembrane</keyword>
<feature type="transmembrane region" description="Helical" evidence="1">
    <location>
        <begin position="29"/>
        <end position="47"/>
    </location>
</feature>
<reference evidence="2" key="1">
    <citation type="submission" date="2019-07" db="EMBL/GenBank/DDBJ databases">
        <authorList>
            <person name="Dittberner H."/>
        </authorList>
    </citation>
    <scope>NUCLEOTIDE SEQUENCE [LARGE SCALE GENOMIC DNA]</scope>
</reference>
<comment type="caution">
    <text evidence="2">The sequence shown here is derived from an EMBL/GenBank/DDBJ whole genome shotgun (WGS) entry which is preliminary data.</text>
</comment>
<keyword evidence="1" id="KW-0472">Membrane</keyword>
<organism evidence="2 3">
    <name type="scientific">Arabis nemorensis</name>
    <dbReference type="NCBI Taxonomy" id="586526"/>
    <lineage>
        <taxon>Eukaryota</taxon>
        <taxon>Viridiplantae</taxon>
        <taxon>Streptophyta</taxon>
        <taxon>Embryophyta</taxon>
        <taxon>Tracheophyta</taxon>
        <taxon>Spermatophyta</taxon>
        <taxon>Magnoliopsida</taxon>
        <taxon>eudicotyledons</taxon>
        <taxon>Gunneridae</taxon>
        <taxon>Pentapetalae</taxon>
        <taxon>rosids</taxon>
        <taxon>malvids</taxon>
        <taxon>Brassicales</taxon>
        <taxon>Brassicaceae</taxon>
        <taxon>Arabideae</taxon>
        <taxon>Arabis</taxon>
    </lineage>
</organism>
<dbReference type="AlphaFoldDB" id="A0A565CL75"/>
<accession>A0A565CL75</accession>
<gene>
    <name evidence="2" type="ORF">ANE_LOCUS24843</name>
</gene>
<dbReference type="EMBL" id="CABITT030000008">
    <property type="protein sequence ID" value="VVB14399.1"/>
    <property type="molecule type" value="Genomic_DNA"/>
</dbReference>